<dbReference type="GO" id="GO:0004519">
    <property type="term" value="F:endonuclease activity"/>
    <property type="evidence" value="ECO:0007669"/>
    <property type="project" value="UniProtKB-KW"/>
</dbReference>
<sequence length="912" mass="100638">MGDVLRAALREADEVDICVAFLRFSGLGLVVKELEAFTARGGQLRVIVSTYLNVTQPGAVRVLASLSGAQIKLQTGPKGLHTKYYMFGRGRDRRTCWVGSSNFTKSGLFSSIEWNTCHDDPEAVADAEALFTELWERADVILASDEAIWAYERTFLAAQMAAAPPTSIGTGFTAPLPNTAQGEALAQLARLRRDGARRAAVIAATGVGKTLLAAFDAGALACELGRAPDQLSVLFIAHREELLQQACAAYRQLHPAATTGLLVSGQRPGHARVVFATVQSLLGHPELLSRHYDQVVIDEVHHAAAASYRTVLGRLNFHFLLGLTATPERADGHDVLALCDYNVAYEVRLPEAIDHGWLIPFHYFGIADNVDYTPVPWRSGRFDPEALENALLLESRTDLILRHALEKGYDGRRRATVGFCAGVRHARYMAETLGNRGFRAEAITGTVPPAERQRLYDDFADPGHPLEWLFVADVLNEGIDLPAINSLLFLRPTQSPGLFLQQLGRGLRHHPGTEVLTVLDFVGHHKNALVPLQALSRDALRLVGHRHLDSPLQFSPPTDCAVVLEDQTQAILLKVQRELPAAGGKKAHAAAYRLLREELGRPPHLMDFWGRSGVPGFQELRRTFGSWVECRAAMGDADDWERRVERDPLAGALLRAAETNLQLQRVGAYAVAWAMVFFPDDPASGVNAFFVRFPQWRVEQDVEPARALKTLEKKPAWGVLLRDGTLDPALRARLRTDPRLAEEVERRLEYLLAGDHAERHGGVLRTPGALTRYHGYRRSEIVNHLGVQYDPARHNTGAVQVGSDIALLTQLDTRDARAAHQYRNGFLEDRRFFSWESQNRMVPDRGSGQAVADHRRLGHTLHLFAQPGGAGLYFYLGPVDVDQVRGSAPFTAVLKLPERLPATVEEQLLGGG</sequence>
<dbReference type="PROSITE" id="PS51192">
    <property type="entry name" value="HELICASE_ATP_BIND_1"/>
    <property type="match status" value="1"/>
</dbReference>
<dbReference type="Gene3D" id="3.40.50.300">
    <property type="entry name" value="P-loop containing nucleotide triphosphate hydrolases"/>
    <property type="match status" value="2"/>
</dbReference>
<dbReference type="InterPro" id="IPR021835">
    <property type="entry name" value="DUF3427"/>
</dbReference>
<dbReference type="CDD" id="cd18799">
    <property type="entry name" value="SF2_C_EcoAI-like"/>
    <property type="match status" value="1"/>
</dbReference>
<evidence type="ECO:0000259" key="2">
    <source>
        <dbReference type="PROSITE" id="PS51194"/>
    </source>
</evidence>
<dbReference type="Pfam" id="PF13091">
    <property type="entry name" value="PLDc_2"/>
    <property type="match status" value="1"/>
</dbReference>
<comment type="caution">
    <text evidence="3">The sequence shown here is derived from an EMBL/GenBank/DDBJ whole genome shotgun (WGS) entry which is preliminary data.</text>
</comment>
<evidence type="ECO:0000313" key="4">
    <source>
        <dbReference type="Proteomes" id="UP000661918"/>
    </source>
</evidence>
<dbReference type="Gene3D" id="3.30.870.10">
    <property type="entry name" value="Endonuclease Chain A"/>
    <property type="match status" value="1"/>
</dbReference>
<dbReference type="SMART" id="SM00487">
    <property type="entry name" value="DEXDc"/>
    <property type="match status" value="1"/>
</dbReference>
<dbReference type="Pfam" id="PF04851">
    <property type="entry name" value="ResIII"/>
    <property type="match status" value="1"/>
</dbReference>
<dbReference type="SUPFAM" id="SSF56024">
    <property type="entry name" value="Phospholipase D/nuclease"/>
    <property type="match status" value="1"/>
</dbReference>
<keyword evidence="3" id="KW-0540">Nuclease</keyword>
<evidence type="ECO:0000259" key="1">
    <source>
        <dbReference type="PROSITE" id="PS51192"/>
    </source>
</evidence>
<dbReference type="InterPro" id="IPR006935">
    <property type="entry name" value="Helicase/UvrB_N"/>
</dbReference>
<dbReference type="SUPFAM" id="SSF52540">
    <property type="entry name" value="P-loop containing nucleoside triphosphate hydrolases"/>
    <property type="match status" value="1"/>
</dbReference>
<accession>A0ABQ2GYG8</accession>
<proteinExistence type="predicted"/>
<protein>
    <submittedName>
        <fullName evidence="3">Restriction endonuclease</fullName>
    </submittedName>
</protein>
<keyword evidence="4" id="KW-1185">Reference proteome</keyword>
<dbReference type="Pfam" id="PF11907">
    <property type="entry name" value="DUF3427"/>
    <property type="match status" value="1"/>
</dbReference>
<dbReference type="SMART" id="SM00490">
    <property type="entry name" value="HELICc"/>
    <property type="match status" value="1"/>
</dbReference>
<keyword evidence="3" id="KW-0378">Hydrolase</keyword>
<dbReference type="InterPro" id="IPR050742">
    <property type="entry name" value="Helicase_Restrict-Modif_Enz"/>
</dbReference>
<dbReference type="Pfam" id="PF00271">
    <property type="entry name" value="Helicase_C"/>
    <property type="match status" value="1"/>
</dbReference>
<dbReference type="PANTHER" id="PTHR47396">
    <property type="entry name" value="TYPE I RESTRICTION ENZYME ECOKI R PROTEIN"/>
    <property type="match status" value="1"/>
</dbReference>
<dbReference type="Proteomes" id="UP000661918">
    <property type="component" value="Unassembled WGS sequence"/>
</dbReference>
<dbReference type="PANTHER" id="PTHR47396:SF1">
    <property type="entry name" value="ATP-DEPENDENT HELICASE IRC3-RELATED"/>
    <property type="match status" value="1"/>
</dbReference>
<dbReference type="InterPro" id="IPR025202">
    <property type="entry name" value="PLD-like_dom"/>
</dbReference>
<dbReference type="InterPro" id="IPR014001">
    <property type="entry name" value="Helicase_ATP-bd"/>
</dbReference>
<keyword evidence="3" id="KW-0255">Endonuclease</keyword>
<name>A0ABQ2GYG8_9DEIO</name>
<dbReference type="EMBL" id="BMOM01000031">
    <property type="protein sequence ID" value="GGM18406.1"/>
    <property type="molecule type" value="Genomic_DNA"/>
</dbReference>
<organism evidence="3 4">
    <name type="scientific">Deinococcus aerophilus</name>
    <dbReference type="NCBI Taxonomy" id="522488"/>
    <lineage>
        <taxon>Bacteria</taxon>
        <taxon>Thermotogati</taxon>
        <taxon>Deinococcota</taxon>
        <taxon>Deinococci</taxon>
        <taxon>Deinococcales</taxon>
        <taxon>Deinococcaceae</taxon>
        <taxon>Deinococcus</taxon>
    </lineage>
</organism>
<dbReference type="InterPro" id="IPR001650">
    <property type="entry name" value="Helicase_C-like"/>
</dbReference>
<dbReference type="PROSITE" id="PS51194">
    <property type="entry name" value="HELICASE_CTER"/>
    <property type="match status" value="1"/>
</dbReference>
<feature type="domain" description="Helicase ATP-binding" evidence="1">
    <location>
        <begin position="190"/>
        <end position="345"/>
    </location>
</feature>
<reference evidence="4" key="1">
    <citation type="journal article" date="2019" name="Int. J. Syst. Evol. Microbiol.">
        <title>The Global Catalogue of Microorganisms (GCM) 10K type strain sequencing project: providing services to taxonomists for standard genome sequencing and annotation.</title>
        <authorList>
            <consortium name="The Broad Institute Genomics Platform"/>
            <consortium name="The Broad Institute Genome Sequencing Center for Infectious Disease"/>
            <person name="Wu L."/>
            <person name="Ma J."/>
        </authorList>
    </citation>
    <scope>NUCLEOTIDE SEQUENCE [LARGE SCALE GENOMIC DNA]</scope>
    <source>
        <strain evidence="4">JCM 15443</strain>
    </source>
</reference>
<dbReference type="InterPro" id="IPR027417">
    <property type="entry name" value="P-loop_NTPase"/>
</dbReference>
<gene>
    <name evidence="3" type="ORF">GCM10010841_28140</name>
</gene>
<evidence type="ECO:0000313" key="3">
    <source>
        <dbReference type="EMBL" id="GGM18406.1"/>
    </source>
</evidence>
<feature type="domain" description="Helicase C-terminal" evidence="2">
    <location>
        <begin position="404"/>
        <end position="558"/>
    </location>
</feature>